<dbReference type="EMBL" id="BPFH01000001">
    <property type="protein sequence ID" value="GIT94050.1"/>
    <property type="molecule type" value="Genomic_DNA"/>
</dbReference>
<evidence type="ECO:0000313" key="1">
    <source>
        <dbReference type="EMBL" id="GIT94050.1"/>
    </source>
</evidence>
<gene>
    <name evidence="1" type="ORF">JANAI62_06730</name>
</gene>
<organism evidence="1 2">
    <name type="scientific">Jannaschia pagri</name>
    <dbReference type="NCBI Taxonomy" id="2829797"/>
    <lineage>
        <taxon>Bacteria</taxon>
        <taxon>Pseudomonadati</taxon>
        <taxon>Pseudomonadota</taxon>
        <taxon>Alphaproteobacteria</taxon>
        <taxon>Rhodobacterales</taxon>
        <taxon>Roseobacteraceae</taxon>
        <taxon>Jannaschia</taxon>
    </lineage>
</organism>
<reference evidence="1 2" key="1">
    <citation type="submission" date="2021-05" db="EMBL/GenBank/DDBJ databases">
        <title>Bacteria Genome sequencing.</title>
        <authorList>
            <person name="Takabe Y."/>
            <person name="Nakajima Y."/>
            <person name="Suzuki S."/>
            <person name="Shiozaki T."/>
        </authorList>
    </citation>
    <scope>NUCLEOTIDE SEQUENCE [LARGE SCALE GENOMIC DNA]</scope>
    <source>
        <strain evidence="1 2">AI_62</strain>
    </source>
</reference>
<evidence type="ECO:0008006" key="3">
    <source>
        <dbReference type="Google" id="ProtNLM"/>
    </source>
</evidence>
<evidence type="ECO:0000313" key="2">
    <source>
        <dbReference type="Proteomes" id="UP000786693"/>
    </source>
</evidence>
<dbReference type="Pfam" id="PF04134">
    <property type="entry name" value="DCC1-like"/>
    <property type="match status" value="1"/>
</dbReference>
<protein>
    <recommendedName>
        <fullName evidence="3">DUF393 domain-containing protein</fullName>
    </recommendedName>
</protein>
<dbReference type="InterPro" id="IPR007263">
    <property type="entry name" value="DCC1-like"/>
</dbReference>
<dbReference type="Proteomes" id="UP000786693">
    <property type="component" value="Unassembled WGS sequence"/>
</dbReference>
<dbReference type="RefSeq" id="WP_220747549.1">
    <property type="nucleotide sequence ID" value="NZ_BPFH01000001.1"/>
</dbReference>
<accession>A0ABQ4NIL1</accession>
<name>A0ABQ4NIL1_9RHOB</name>
<keyword evidence="2" id="KW-1185">Reference proteome</keyword>
<sequence>MSASDTPSETRVLYNASCPVCAFEIDHYRARADRDALPLRFDDLNGPELAAWGLDADTAAKRLHVLSNGELLTGLNAFRAIWQQMPRMRWLATLTGFRVVHGPLSWVYDRVGAPLLYRAHKRRMAKRRDAACSQSNTSSTRQS</sequence>
<proteinExistence type="predicted"/>
<comment type="caution">
    <text evidence="1">The sequence shown here is derived from an EMBL/GenBank/DDBJ whole genome shotgun (WGS) entry which is preliminary data.</text>
</comment>